<dbReference type="Gene3D" id="3.30.460.10">
    <property type="entry name" value="Beta Polymerase, domain 2"/>
    <property type="match status" value="1"/>
</dbReference>
<protein>
    <recommendedName>
        <fullName evidence="2">Polymerase nucleotidyl transferase domain-containing protein</fullName>
    </recommendedName>
</protein>
<evidence type="ECO:0000313" key="4">
    <source>
        <dbReference type="Proteomes" id="UP000178936"/>
    </source>
</evidence>
<accession>A0A1G2Q4X4</accession>
<dbReference type="EMBL" id="MHTB01000033">
    <property type="protein sequence ID" value="OHA54901.1"/>
    <property type="molecule type" value="Genomic_DNA"/>
</dbReference>
<comment type="caution">
    <text evidence="3">The sequence shown here is derived from an EMBL/GenBank/DDBJ whole genome shotgun (WGS) entry which is preliminary data.</text>
</comment>
<evidence type="ECO:0000256" key="1">
    <source>
        <dbReference type="SAM" id="MobiDB-lite"/>
    </source>
</evidence>
<dbReference type="AlphaFoldDB" id="A0A1G2Q4X4"/>
<reference evidence="3 4" key="1">
    <citation type="journal article" date="2016" name="Nat. Commun.">
        <title>Thousands of microbial genomes shed light on interconnected biogeochemical processes in an aquifer system.</title>
        <authorList>
            <person name="Anantharaman K."/>
            <person name="Brown C.T."/>
            <person name="Hug L.A."/>
            <person name="Sharon I."/>
            <person name="Castelle C.J."/>
            <person name="Probst A.J."/>
            <person name="Thomas B.C."/>
            <person name="Singh A."/>
            <person name="Wilkins M.J."/>
            <person name="Karaoz U."/>
            <person name="Brodie E.L."/>
            <person name="Williams K.H."/>
            <person name="Hubbard S.S."/>
            <person name="Banfield J.F."/>
        </authorList>
    </citation>
    <scope>NUCLEOTIDE SEQUENCE [LARGE SCALE GENOMIC DNA]</scope>
</reference>
<dbReference type="SUPFAM" id="SSF81301">
    <property type="entry name" value="Nucleotidyltransferase"/>
    <property type="match status" value="1"/>
</dbReference>
<dbReference type="GO" id="GO:0016779">
    <property type="term" value="F:nucleotidyltransferase activity"/>
    <property type="evidence" value="ECO:0007669"/>
    <property type="project" value="InterPro"/>
</dbReference>
<dbReference type="CDD" id="cd05403">
    <property type="entry name" value="NT_KNTase_like"/>
    <property type="match status" value="1"/>
</dbReference>
<name>A0A1G2Q4X4_9BACT</name>
<feature type="region of interest" description="Disordered" evidence="1">
    <location>
        <begin position="1"/>
        <end position="27"/>
    </location>
</feature>
<dbReference type="Proteomes" id="UP000178936">
    <property type="component" value="Unassembled WGS sequence"/>
</dbReference>
<organism evidence="3 4">
    <name type="scientific">Candidatus Veblenbacteria bacterium RIFOXYA2_FULL_43_9</name>
    <dbReference type="NCBI Taxonomy" id="1802425"/>
    <lineage>
        <taxon>Bacteria</taxon>
        <taxon>Candidatus Vebleniibacteriota</taxon>
    </lineage>
</organism>
<proteinExistence type="predicted"/>
<sequence length="237" mass="27693">MLESFTRDGEPERWPNPEKEMRRKKFGDSVDLEQKRFLLPTNPEAKALLDKLREAVNFLKENHQEVIGFSLHGSLVKGYATEKSDIDGYLLIDSDKAERPIDAEDKEKYPFGWEVVLPGLLENELKQIISMPEKTKDIVALNFNNETLEKDYEMRDFSRLYIPFLPTIGLGVREYREFILNKLENMGKSGEALWETITNKLWEDENIDFGKEIADKRYELYPKSIKEARNYFVGNGM</sequence>
<dbReference type="InterPro" id="IPR002934">
    <property type="entry name" value="Polymerase_NTP_transf_dom"/>
</dbReference>
<evidence type="ECO:0000313" key="3">
    <source>
        <dbReference type="EMBL" id="OHA54901.1"/>
    </source>
</evidence>
<gene>
    <name evidence="3" type="ORF">A2226_02765</name>
</gene>
<dbReference type="InterPro" id="IPR043519">
    <property type="entry name" value="NT_sf"/>
</dbReference>
<dbReference type="Pfam" id="PF01909">
    <property type="entry name" value="NTP_transf_2"/>
    <property type="match status" value="1"/>
</dbReference>
<evidence type="ECO:0000259" key="2">
    <source>
        <dbReference type="Pfam" id="PF01909"/>
    </source>
</evidence>
<feature type="domain" description="Polymerase nucleotidyl transferase" evidence="2">
    <location>
        <begin position="52"/>
        <end position="121"/>
    </location>
</feature>